<comment type="function">
    <text evidence="7">Catalyzes the release of premature peptidyl moieties from peptidyl-tRNA molecules trapped in stalled 50S ribosomal subunits, and thus maintains levels of free tRNAs and 50S ribosomes.</text>
</comment>
<keyword evidence="2 7" id="KW-0820">tRNA-binding</keyword>
<feature type="binding site" evidence="7">
    <location>
        <position position="71"/>
    </location>
    <ligand>
        <name>tRNA</name>
        <dbReference type="ChEBI" id="CHEBI:17843"/>
    </ligand>
</feature>
<protein>
    <recommendedName>
        <fullName evidence="6 7">Peptidyl-tRNA hydrolase</fullName>
        <shortName evidence="7">Pth</shortName>
        <ecNumber evidence="1 7">3.1.1.29</ecNumber>
    </recommendedName>
</protein>
<reference evidence="11" key="1">
    <citation type="submission" date="2021-02" db="EMBL/GenBank/DDBJ databases">
        <title>Leucobacter sp. CX169.</title>
        <authorList>
            <person name="Cheng Y."/>
        </authorList>
    </citation>
    <scope>NUCLEOTIDE SEQUENCE [LARGE SCALE GENOMIC DNA]</scope>
    <source>
        <strain evidence="11">JY899</strain>
    </source>
</reference>
<name>A0ABS2TFN7_9ACTO</name>
<dbReference type="GO" id="GO:0004045">
    <property type="term" value="F:peptidyl-tRNA hydrolase activity"/>
    <property type="evidence" value="ECO:0007669"/>
    <property type="project" value="UniProtKB-EC"/>
</dbReference>
<organism evidence="10 11">
    <name type="scientific">Flaviflexus equikiangi</name>
    <dbReference type="NCBI Taxonomy" id="2758573"/>
    <lineage>
        <taxon>Bacteria</taxon>
        <taxon>Bacillati</taxon>
        <taxon>Actinomycetota</taxon>
        <taxon>Actinomycetes</taxon>
        <taxon>Actinomycetales</taxon>
        <taxon>Actinomycetaceae</taxon>
        <taxon>Flaviflexus</taxon>
    </lineage>
</organism>
<feature type="binding site" evidence="7">
    <location>
        <position position="69"/>
    </location>
    <ligand>
        <name>tRNA</name>
        <dbReference type="ChEBI" id="CHEBI:17843"/>
    </ligand>
</feature>
<feature type="site" description="Discriminates between blocked and unblocked aminoacyl-tRNA" evidence="7">
    <location>
        <position position="9"/>
    </location>
</feature>
<comment type="similarity">
    <text evidence="5 7 9">Belongs to the PTH family.</text>
</comment>
<sequence length="192" mass="20399">MKAIVGLGNPGPKYANTRHNVGHMVIDELVRRTGGKLSAHRSRTYIMTGRVNSAPLGEGSFVLGICDSYMNVSGGPVSALLKYFKIEPSELLVIHDDLDLPAHQLRLKDGGGEGGHNGLKSISTSIGSKNYQRLRIGVGRPPGSQDAADFVLSPLVGKARTEYDVTVAKAADAVEDVLNIGFVAAQARLHSL</sequence>
<feature type="binding site" evidence="7">
    <location>
        <position position="14"/>
    </location>
    <ligand>
        <name>tRNA</name>
        <dbReference type="ChEBI" id="CHEBI:17843"/>
    </ligand>
</feature>
<accession>A0ABS2TFN7</accession>
<dbReference type="PROSITE" id="PS01196">
    <property type="entry name" value="PEPT_TRNA_HYDROL_2"/>
    <property type="match status" value="1"/>
</dbReference>
<dbReference type="PANTHER" id="PTHR17224:SF1">
    <property type="entry name" value="PEPTIDYL-TRNA HYDROLASE"/>
    <property type="match status" value="1"/>
</dbReference>
<keyword evidence="11" id="KW-1185">Reference proteome</keyword>
<evidence type="ECO:0000256" key="6">
    <source>
        <dbReference type="ARBA" id="ARBA00050038"/>
    </source>
</evidence>
<evidence type="ECO:0000256" key="7">
    <source>
        <dbReference type="HAMAP-Rule" id="MF_00083"/>
    </source>
</evidence>
<dbReference type="HAMAP" id="MF_00083">
    <property type="entry name" value="Pept_tRNA_hydro_bact"/>
    <property type="match status" value="1"/>
</dbReference>
<evidence type="ECO:0000256" key="3">
    <source>
        <dbReference type="ARBA" id="ARBA00022801"/>
    </source>
</evidence>
<evidence type="ECO:0000256" key="8">
    <source>
        <dbReference type="RuleBase" id="RU000673"/>
    </source>
</evidence>
<dbReference type="RefSeq" id="WP_182172873.1">
    <property type="nucleotide sequence ID" value="NZ_CP059676.1"/>
</dbReference>
<comment type="catalytic activity">
    <reaction evidence="7 8">
        <text>an N-acyl-L-alpha-aminoacyl-tRNA + H2O = an N-acyl-L-amino acid + a tRNA + H(+)</text>
        <dbReference type="Rhea" id="RHEA:54448"/>
        <dbReference type="Rhea" id="RHEA-COMP:10123"/>
        <dbReference type="Rhea" id="RHEA-COMP:13883"/>
        <dbReference type="ChEBI" id="CHEBI:15377"/>
        <dbReference type="ChEBI" id="CHEBI:15378"/>
        <dbReference type="ChEBI" id="CHEBI:59874"/>
        <dbReference type="ChEBI" id="CHEBI:78442"/>
        <dbReference type="ChEBI" id="CHEBI:138191"/>
        <dbReference type="EC" id="3.1.1.29"/>
    </reaction>
</comment>
<comment type="subcellular location">
    <subcellularLocation>
        <location evidence="7">Cytoplasm</location>
    </subcellularLocation>
</comment>
<evidence type="ECO:0000313" key="11">
    <source>
        <dbReference type="Proteomes" id="UP000705983"/>
    </source>
</evidence>
<evidence type="ECO:0000256" key="5">
    <source>
        <dbReference type="ARBA" id="ARBA00038063"/>
    </source>
</evidence>
<feature type="active site" description="Proton acceptor" evidence="7">
    <location>
        <position position="19"/>
    </location>
</feature>
<dbReference type="CDD" id="cd00462">
    <property type="entry name" value="PTH"/>
    <property type="match status" value="1"/>
</dbReference>
<dbReference type="InterPro" id="IPR036416">
    <property type="entry name" value="Pept_tRNA_hydro_sf"/>
</dbReference>
<proteinExistence type="inferred from homology"/>
<dbReference type="InterPro" id="IPR001328">
    <property type="entry name" value="Pept_tRNA_hydro"/>
</dbReference>
<comment type="subunit">
    <text evidence="7">Monomer.</text>
</comment>
<comment type="function">
    <text evidence="7">Hydrolyzes ribosome-free peptidyl-tRNAs (with 1 or more amino acids incorporated), which drop off the ribosome during protein synthesis, or as a result of ribosome stalling.</text>
</comment>
<evidence type="ECO:0000313" key="10">
    <source>
        <dbReference type="EMBL" id="MBM9432587.1"/>
    </source>
</evidence>
<evidence type="ECO:0000256" key="9">
    <source>
        <dbReference type="RuleBase" id="RU004320"/>
    </source>
</evidence>
<feature type="site" description="Stabilizes the basic form of H active site to accept a proton" evidence="7">
    <location>
        <position position="96"/>
    </location>
</feature>
<dbReference type="Gene3D" id="3.40.50.1470">
    <property type="entry name" value="Peptidyl-tRNA hydrolase"/>
    <property type="match status" value="1"/>
</dbReference>
<gene>
    <name evidence="7" type="primary">pth</name>
    <name evidence="10" type="ORF">JVW63_02570</name>
</gene>
<keyword evidence="7" id="KW-0963">Cytoplasm</keyword>
<dbReference type="SUPFAM" id="SSF53178">
    <property type="entry name" value="Peptidyl-tRNA hydrolase-like"/>
    <property type="match status" value="1"/>
</dbReference>
<dbReference type="Proteomes" id="UP000705983">
    <property type="component" value="Unassembled WGS sequence"/>
</dbReference>
<dbReference type="PROSITE" id="PS01195">
    <property type="entry name" value="PEPT_TRNA_HYDROL_1"/>
    <property type="match status" value="1"/>
</dbReference>
<dbReference type="NCBIfam" id="TIGR00447">
    <property type="entry name" value="pth"/>
    <property type="match status" value="1"/>
</dbReference>
<keyword evidence="3 7" id="KW-0378">Hydrolase</keyword>
<keyword evidence="4 7" id="KW-0694">RNA-binding</keyword>
<comment type="caution">
    <text evidence="10">The sequence shown here is derived from an EMBL/GenBank/DDBJ whole genome shotgun (WGS) entry which is preliminary data.</text>
</comment>
<evidence type="ECO:0000256" key="2">
    <source>
        <dbReference type="ARBA" id="ARBA00022555"/>
    </source>
</evidence>
<evidence type="ECO:0000256" key="1">
    <source>
        <dbReference type="ARBA" id="ARBA00013260"/>
    </source>
</evidence>
<dbReference type="Pfam" id="PF01195">
    <property type="entry name" value="Pept_tRNA_hydro"/>
    <property type="match status" value="1"/>
</dbReference>
<dbReference type="InterPro" id="IPR018171">
    <property type="entry name" value="Pept_tRNA_hydro_CS"/>
</dbReference>
<feature type="binding site" evidence="7">
    <location>
        <position position="117"/>
    </location>
    <ligand>
        <name>tRNA</name>
        <dbReference type="ChEBI" id="CHEBI:17843"/>
    </ligand>
</feature>
<dbReference type="EMBL" id="JAFFJS010000001">
    <property type="protein sequence ID" value="MBM9432587.1"/>
    <property type="molecule type" value="Genomic_DNA"/>
</dbReference>
<evidence type="ECO:0000256" key="4">
    <source>
        <dbReference type="ARBA" id="ARBA00022884"/>
    </source>
</evidence>
<dbReference type="EC" id="3.1.1.29" evidence="1 7"/>
<dbReference type="PANTHER" id="PTHR17224">
    <property type="entry name" value="PEPTIDYL-TRNA HYDROLASE"/>
    <property type="match status" value="1"/>
</dbReference>